<dbReference type="InterPro" id="IPR001849">
    <property type="entry name" value="PH_domain"/>
</dbReference>
<reference evidence="3 4" key="1">
    <citation type="submission" date="2014-04" db="EMBL/GenBank/DDBJ databases">
        <authorList>
            <consortium name="DOE Joint Genome Institute"/>
            <person name="Kuo A."/>
            <person name="Kohler A."/>
            <person name="Costa M.D."/>
            <person name="Nagy L.G."/>
            <person name="Floudas D."/>
            <person name="Copeland A."/>
            <person name="Barry K.W."/>
            <person name="Cichocki N."/>
            <person name="Veneault-Fourrey C."/>
            <person name="LaButti K."/>
            <person name="Lindquist E.A."/>
            <person name="Lipzen A."/>
            <person name="Lundell T."/>
            <person name="Morin E."/>
            <person name="Murat C."/>
            <person name="Sun H."/>
            <person name="Tunlid A."/>
            <person name="Henrissat B."/>
            <person name="Grigoriev I.V."/>
            <person name="Hibbett D.S."/>
            <person name="Martin F."/>
            <person name="Nordberg H.P."/>
            <person name="Cantor M.N."/>
            <person name="Hua S.X."/>
        </authorList>
    </citation>
    <scope>NUCLEOTIDE SEQUENCE [LARGE SCALE GENOMIC DNA]</scope>
    <source>
        <strain evidence="3 4">Marx 270</strain>
    </source>
</reference>
<dbReference type="EMBL" id="KN831944">
    <property type="protein sequence ID" value="KIO15245.1"/>
    <property type="molecule type" value="Genomic_DNA"/>
</dbReference>
<dbReference type="OrthoDB" id="5563754at2759"/>
<dbReference type="InterPro" id="IPR011993">
    <property type="entry name" value="PH-like_dom_sf"/>
</dbReference>
<feature type="compositionally biased region" description="Polar residues" evidence="1">
    <location>
        <begin position="405"/>
        <end position="414"/>
    </location>
</feature>
<feature type="compositionally biased region" description="Low complexity" evidence="1">
    <location>
        <begin position="1136"/>
        <end position="1146"/>
    </location>
</feature>
<feature type="domain" description="PH" evidence="2">
    <location>
        <begin position="373"/>
        <end position="541"/>
    </location>
</feature>
<feature type="compositionally biased region" description="Polar residues" evidence="1">
    <location>
        <begin position="800"/>
        <end position="809"/>
    </location>
</feature>
<feature type="compositionally biased region" description="Polar residues" evidence="1">
    <location>
        <begin position="142"/>
        <end position="151"/>
    </location>
</feature>
<feature type="compositionally biased region" description="Pro residues" evidence="1">
    <location>
        <begin position="84"/>
        <end position="96"/>
    </location>
</feature>
<feature type="compositionally biased region" description="Polar residues" evidence="1">
    <location>
        <begin position="181"/>
        <end position="202"/>
    </location>
</feature>
<feature type="compositionally biased region" description="Low complexity" evidence="1">
    <location>
        <begin position="97"/>
        <end position="118"/>
    </location>
</feature>
<dbReference type="Proteomes" id="UP000054217">
    <property type="component" value="Unassembled WGS sequence"/>
</dbReference>
<keyword evidence="4" id="KW-1185">Reference proteome</keyword>
<dbReference type="HOGENOM" id="CLU_002684_0_0_1"/>
<feature type="compositionally biased region" description="Basic and acidic residues" evidence="1">
    <location>
        <begin position="1274"/>
        <end position="1284"/>
    </location>
</feature>
<dbReference type="SMART" id="SM00233">
    <property type="entry name" value="PH"/>
    <property type="match status" value="2"/>
</dbReference>
<dbReference type="STRING" id="870435.A0A0C3PLR6"/>
<evidence type="ECO:0000313" key="4">
    <source>
        <dbReference type="Proteomes" id="UP000054217"/>
    </source>
</evidence>
<feature type="compositionally biased region" description="Polar residues" evidence="1">
    <location>
        <begin position="1"/>
        <end position="12"/>
    </location>
</feature>
<feature type="compositionally biased region" description="Polar residues" evidence="1">
    <location>
        <begin position="1290"/>
        <end position="1307"/>
    </location>
</feature>
<feature type="region of interest" description="Disordered" evidence="1">
    <location>
        <begin position="1585"/>
        <end position="1649"/>
    </location>
</feature>
<name>A0A0C3PLR6_PISTI</name>
<feature type="region of interest" description="Disordered" evidence="1">
    <location>
        <begin position="722"/>
        <end position="1056"/>
    </location>
</feature>
<feature type="compositionally biased region" description="Basic and acidic residues" evidence="1">
    <location>
        <begin position="27"/>
        <end position="44"/>
    </location>
</feature>
<feature type="region of interest" description="Disordered" evidence="1">
    <location>
        <begin position="1"/>
        <end position="204"/>
    </location>
</feature>
<feature type="compositionally biased region" description="Low complexity" evidence="1">
    <location>
        <begin position="953"/>
        <end position="962"/>
    </location>
</feature>
<dbReference type="Gene3D" id="2.30.29.30">
    <property type="entry name" value="Pleckstrin-homology domain (PH domain)/Phosphotyrosine-binding domain (PTB)"/>
    <property type="match status" value="1"/>
</dbReference>
<gene>
    <name evidence="3" type="ORF">M404DRAFT_991970</name>
</gene>
<evidence type="ECO:0000259" key="2">
    <source>
        <dbReference type="SMART" id="SM00233"/>
    </source>
</evidence>
<organism evidence="3 4">
    <name type="scientific">Pisolithus tinctorius Marx 270</name>
    <dbReference type="NCBI Taxonomy" id="870435"/>
    <lineage>
        <taxon>Eukaryota</taxon>
        <taxon>Fungi</taxon>
        <taxon>Dikarya</taxon>
        <taxon>Basidiomycota</taxon>
        <taxon>Agaricomycotina</taxon>
        <taxon>Agaricomycetes</taxon>
        <taxon>Agaricomycetidae</taxon>
        <taxon>Boletales</taxon>
        <taxon>Sclerodermatineae</taxon>
        <taxon>Pisolithaceae</taxon>
        <taxon>Pisolithus</taxon>
    </lineage>
</organism>
<protein>
    <recommendedName>
        <fullName evidence="2">PH domain-containing protein</fullName>
    </recommendedName>
</protein>
<feature type="compositionally biased region" description="Pro residues" evidence="1">
    <location>
        <begin position="893"/>
        <end position="919"/>
    </location>
</feature>
<reference evidence="4" key="2">
    <citation type="submission" date="2015-01" db="EMBL/GenBank/DDBJ databases">
        <title>Evolutionary Origins and Diversification of the Mycorrhizal Mutualists.</title>
        <authorList>
            <consortium name="DOE Joint Genome Institute"/>
            <consortium name="Mycorrhizal Genomics Consortium"/>
            <person name="Kohler A."/>
            <person name="Kuo A."/>
            <person name="Nagy L.G."/>
            <person name="Floudas D."/>
            <person name="Copeland A."/>
            <person name="Barry K.W."/>
            <person name="Cichocki N."/>
            <person name="Veneault-Fourrey C."/>
            <person name="LaButti K."/>
            <person name="Lindquist E.A."/>
            <person name="Lipzen A."/>
            <person name="Lundell T."/>
            <person name="Morin E."/>
            <person name="Murat C."/>
            <person name="Riley R."/>
            <person name="Ohm R."/>
            <person name="Sun H."/>
            <person name="Tunlid A."/>
            <person name="Henrissat B."/>
            <person name="Grigoriev I.V."/>
            <person name="Hibbett D.S."/>
            <person name="Martin F."/>
        </authorList>
    </citation>
    <scope>NUCLEOTIDE SEQUENCE [LARGE SCALE GENOMIC DNA]</scope>
    <source>
        <strain evidence="4">Marx 270</strain>
    </source>
</reference>
<feature type="compositionally biased region" description="Acidic residues" evidence="1">
    <location>
        <begin position="1170"/>
        <end position="1192"/>
    </location>
</feature>
<feature type="compositionally biased region" description="Polar residues" evidence="1">
    <location>
        <begin position="751"/>
        <end position="780"/>
    </location>
</feature>
<evidence type="ECO:0000256" key="1">
    <source>
        <dbReference type="SAM" id="MobiDB-lite"/>
    </source>
</evidence>
<feature type="region of interest" description="Disordered" evidence="1">
    <location>
        <begin position="605"/>
        <end position="638"/>
    </location>
</feature>
<sequence length="1649" mass="177014">MTSLSTSTSPQWDNRHRGFISPSELQQLRRESPGRPDHFHDLPARHPQPASASASPPADNTQSQHPHPQPPPLQTNSSTTADPQPQPQPRPRPAMPPSSQSHARTSSFFSFRNRLSSQDHQHHHPASASSSQQPPPVPPNNQRPITANGATPTDFGPPPPPQMGQSKSVGPGRPSLDQHPDQPQQQNSLRKSSVGQPSSSQLHPEIRSVVQLTVAHARKIYFSGPLTKRVERLPDGQRPIKDDGWVDVWAQLGGTTLSIWDMREVQEANRQGKEVPPTYFNVTDAFVQVLGAVIGPAAGDQPAKKYMNVLTLNTAGSNLVLFSCPDSDALISWASAFRLAAWEKSRLEEIYSAHLIRITLPHGKDTPSTLVRGRMEGWVRIRVAGQTDWKRMWMVVSAGSESLSDLARSSTNDGSGRPGPVEAPRKKRMSNLFSRDHQDEPLPPRPLLSLFASPKSKDKKQPLLTLKEMSQAFAVYPERPELISRSTLMKLEGYLGEEETAGSMRNRQGWLLVMPELEFGNTQPSEMLKWLVAIHDAFALYGRPKAYTWDPRDPISMLFAYPVGPGRDLLFLERELVETMNPREDRTSAIRSRLLGILAERTGSIAPLARQDGPPALPSITPSAGPLSPQQPPGQAHGEAFRLPQLPALSFDSASSQAPAPPANRSPVQELATTRVLSPIAEGPHTPSLSGETRTLTHSYSASDENQPLSSLGTSLAVVPEGGEREFGLPPSTSPPTSMGARKVSTDSLKKISNSRPDSKLSPTGEITRTKSETTMSSGGVETMGIKLPFSPPTSPEVPSFSTTPTTHGSAVGRQGSPYSASGVAGPGSGASPNVSGRAKSPVPSTFSLLTSPHSTLEKDLPSIQAVQAQAQETPQRVSSPSPRSLGRSVPVGVPPVPDKPVSPSPMPQQQVPVPPAKPAPVQEAQNETDFSAALFYMQQFEEKKAAPRRVPTTISENSETSPSEEEGVQPSSQQHSMTSLFPATWRGPTGDGSIAGVRPPLGRKPSGARAQPPTSSRPLNPDASSQSTPSPQSQHVHRSDLDAMPDNSKAAASHADDVNADALAALSFLDSIPSTAPPSQTAVATAKPVPSPPPRQLESPQRSDSNTPPVSSENVTQYRSSFALSKQAAERKARLQAQQAAHQAAVNRPGRANGKRSVSGPRSSGWNESSDEEEEDDEEDDDDADSDEEPSTADNKRSSQAHVPAPVSAPIPTTPVRPLRPRSRDTSPAETATDANLYAQLRHPRNLPPVPRPQTQGPSGMADENLGGPPRRIVSEQRVRTPDEPILIRSQSDYPQLPAQRQSIWTQVLEPGRQPGANPLPEPPPPPQRDTFVQLEPASVSMTKAFTPHGLLSAGMQDKQDRSAKRQEELARETGASLINVPNKPPPPQTGLLGAITAHERERKREGGVGAALTEREREKRLAEDRQRKLDDYQRQQLEMAQSGVFGGQPFGGFNPMVANPMMMGMNPMMTGNPMMPAPNPMMTGGFMGYPNMMPGYGAQHYMYAQQAAQAAYQQAMMAFSAAGSHSPDGMHGGASPMTPMVTGGGMGFDPRMSMMGMPMMNPPMGMGGMGMPMGGMGPLGMQMTGGSAFDPRFSTAGLDEILRPPGPPGGQQGPGQNSSRNSSTGQGSPAGSRPIDAADRVRDSPKS</sequence>
<dbReference type="Pfam" id="PF25381">
    <property type="entry name" value="PH_26"/>
    <property type="match status" value="1"/>
</dbReference>
<feature type="region of interest" description="Disordered" evidence="1">
    <location>
        <begin position="405"/>
        <end position="425"/>
    </location>
</feature>
<feature type="compositionally biased region" description="Polar residues" evidence="1">
    <location>
        <begin position="970"/>
        <end position="982"/>
    </location>
</feature>
<dbReference type="InterPro" id="IPR058155">
    <property type="entry name" value="Skg3/CAF120-like_PH"/>
</dbReference>
<feature type="compositionally biased region" description="Polar residues" evidence="1">
    <location>
        <begin position="865"/>
        <end position="883"/>
    </location>
</feature>
<dbReference type="InParanoid" id="A0A0C3PLR6"/>
<feature type="compositionally biased region" description="Low complexity" evidence="1">
    <location>
        <begin position="45"/>
        <end position="58"/>
    </location>
</feature>
<dbReference type="SUPFAM" id="SSF50729">
    <property type="entry name" value="PH domain-like"/>
    <property type="match status" value="1"/>
</dbReference>
<feature type="compositionally biased region" description="Polar residues" evidence="1">
    <location>
        <begin position="1619"/>
        <end position="1631"/>
    </location>
</feature>
<evidence type="ECO:0000313" key="3">
    <source>
        <dbReference type="EMBL" id="KIO15245.1"/>
    </source>
</evidence>
<feature type="compositionally biased region" description="Low complexity" evidence="1">
    <location>
        <begin position="1025"/>
        <end position="1035"/>
    </location>
</feature>
<feature type="compositionally biased region" description="Polar residues" evidence="1">
    <location>
        <begin position="843"/>
        <end position="855"/>
    </location>
</feature>
<feature type="compositionally biased region" description="Polar residues" evidence="1">
    <location>
        <begin position="1099"/>
        <end position="1125"/>
    </location>
</feature>
<accession>A0A0C3PLR6</accession>
<feature type="region of interest" description="Disordered" evidence="1">
    <location>
        <begin position="1072"/>
        <end position="1334"/>
    </location>
</feature>
<feature type="compositionally biased region" description="Pro residues" evidence="1">
    <location>
        <begin position="1319"/>
        <end position="1329"/>
    </location>
</feature>
<feature type="compositionally biased region" description="Polar residues" evidence="1">
    <location>
        <begin position="1073"/>
        <end position="1084"/>
    </location>
</feature>
<proteinExistence type="predicted"/>
<feature type="compositionally biased region" description="Basic and acidic residues" evidence="1">
    <location>
        <begin position="1638"/>
        <end position="1649"/>
    </location>
</feature>
<feature type="domain" description="PH" evidence="2">
    <location>
        <begin position="220"/>
        <end position="344"/>
    </location>
</feature>